<dbReference type="EMBL" id="LJZX01000072">
    <property type="protein sequence ID" value="PKQ72365.1"/>
    <property type="molecule type" value="Genomic_DNA"/>
</dbReference>
<evidence type="ECO:0000313" key="4">
    <source>
        <dbReference type="Proteomes" id="UP000233526"/>
    </source>
</evidence>
<dbReference type="AlphaFoldDB" id="A0A2H4ZHR3"/>
<reference evidence="1 4" key="1">
    <citation type="journal article" date="2017" name="Front. Microbiol.">
        <title>Strong Genomic and Phenotypic Heterogeneity in the Aeromonas sobria Species Complex.</title>
        <authorList>
            <person name="Gauthier J."/>
            <person name="Vincent A.T."/>
            <person name="Charette S.J."/>
            <person name="Derome N."/>
        </authorList>
    </citation>
    <scope>NUCLEOTIDE SEQUENCE</scope>
    <source>
        <strain evidence="1 4">JF2635</strain>
        <plasmid evidence="1">pJF2635-1</plasmid>
    </source>
</reference>
<gene>
    <name evidence="2" type="ORF">AOX56_21915</name>
    <name evidence="3" type="ORF">AOX56_21955</name>
</gene>
<dbReference type="EMBL" id="LJZX01000072">
    <property type="protein sequence ID" value="PKQ72372.1"/>
    <property type="molecule type" value="Genomic_DNA"/>
</dbReference>
<dbReference type="Proteomes" id="UP000233526">
    <property type="component" value="Unassembled WGS sequence"/>
</dbReference>
<sequence length="70" mass="8302">MGISDHKYVNFSEDHELNDHLKKAKKAQTEANREVLKEMGKELKEKLNETRLTHEQFDEYIADNLSRLED</sequence>
<accession>A0A2H4ZHR3</accession>
<dbReference type="RefSeq" id="WP_101320554.1">
    <property type="nucleotide sequence ID" value="NZ_CAWNSS010000072.1"/>
</dbReference>
<protein>
    <submittedName>
        <fullName evidence="1">Uncharacterized protein</fullName>
    </submittedName>
</protein>
<proteinExistence type="predicted"/>
<geneLocation type="plasmid" evidence="1">
    <name>pJF2635-1</name>
</geneLocation>
<evidence type="ECO:0000313" key="1">
    <source>
        <dbReference type="EMBL" id="AUF80767.1"/>
    </source>
</evidence>
<evidence type="ECO:0000313" key="2">
    <source>
        <dbReference type="EMBL" id="PKQ72365.1"/>
    </source>
</evidence>
<organism evidence="1">
    <name type="scientific">Aeromonas sobria</name>
    <dbReference type="NCBI Taxonomy" id="646"/>
    <lineage>
        <taxon>Bacteria</taxon>
        <taxon>Pseudomonadati</taxon>
        <taxon>Pseudomonadota</taxon>
        <taxon>Gammaproteobacteria</taxon>
        <taxon>Aeromonadales</taxon>
        <taxon>Aeromonadaceae</taxon>
        <taxon>Aeromonas</taxon>
    </lineage>
</organism>
<name>A0A2H4ZHR3_AERSO</name>
<dbReference type="EMBL" id="MF770238">
    <property type="protein sequence ID" value="AUF80767.1"/>
    <property type="molecule type" value="Genomic_DNA"/>
</dbReference>
<keyword evidence="1" id="KW-0614">Plasmid</keyword>
<evidence type="ECO:0000313" key="3">
    <source>
        <dbReference type="EMBL" id="PKQ72372.1"/>
    </source>
</evidence>